<dbReference type="SUPFAM" id="SSF54637">
    <property type="entry name" value="Thioesterase/thiol ester dehydrase-isomerase"/>
    <property type="match status" value="1"/>
</dbReference>
<protein>
    <recommendedName>
        <fullName evidence="3">Thioesterase domain-containing protein</fullName>
    </recommendedName>
</protein>
<dbReference type="InterPro" id="IPR006683">
    <property type="entry name" value="Thioestr_dom"/>
</dbReference>
<dbReference type="Pfam" id="PF03061">
    <property type="entry name" value="4HBT"/>
    <property type="match status" value="1"/>
</dbReference>
<dbReference type="Gene3D" id="3.10.129.10">
    <property type="entry name" value="Hotdog Thioesterase"/>
    <property type="match status" value="1"/>
</dbReference>
<evidence type="ECO:0000256" key="2">
    <source>
        <dbReference type="ARBA" id="ARBA00022801"/>
    </source>
</evidence>
<keyword evidence="5" id="KW-1185">Reference proteome</keyword>
<dbReference type="EMBL" id="KK914782">
    <property type="protein sequence ID" value="KDP28672.1"/>
    <property type="molecule type" value="Genomic_DNA"/>
</dbReference>
<organism evidence="4 5">
    <name type="scientific">Jatropha curcas</name>
    <name type="common">Barbados nut</name>
    <dbReference type="NCBI Taxonomy" id="180498"/>
    <lineage>
        <taxon>Eukaryota</taxon>
        <taxon>Viridiplantae</taxon>
        <taxon>Streptophyta</taxon>
        <taxon>Embryophyta</taxon>
        <taxon>Tracheophyta</taxon>
        <taxon>Spermatophyta</taxon>
        <taxon>Magnoliopsida</taxon>
        <taxon>eudicotyledons</taxon>
        <taxon>Gunneridae</taxon>
        <taxon>Pentapetalae</taxon>
        <taxon>rosids</taxon>
        <taxon>fabids</taxon>
        <taxon>Malpighiales</taxon>
        <taxon>Euphorbiaceae</taxon>
        <taxon>Crotonoideae</taxon>
        <taxon>Jatropheae</taxon>
        <taxon>Jatropha</taxon>
    </lineage>
</organism>
<feature type="domain" description="Thioesterase" evidence="3">
    <location>
        <begin position="90"/>
        <end position="163"/>
    </location>
</feature>
<proteinExistence type="inferred from homology"/>
<sequence length="180" mass="19557">MAKMASAAETSSVSTIPATICKDLPLSFSRWISSLFGITEISESFPQNYNCKDSYSDLFCHLLKVESVQIGRVSCLFSVLPFVTNYYNGLHGGAVAAIAERVAIACARTVVPEDKQLFVGELSVSYLSAATQNEDLVVDGSVLRSGRNLTVVAIEFKTKKSGKLVYTARATFYHMPPAKL</sequence>
<dbReference type="InterPro" id="IPR003736">
    <property type="entry name" value="PAAI_dom"/>
</dbReference>
<name>A0A067JXQ8_JATCU</name>
<reference evidence="4 5" key="1">
    <citation type="journal article" date="2014" name="PLoS ONE">
        <title>Global Analysis of Gene Expression Profiles in Physic Nut (Jatropha curcas L.) Seedlings Exposed to Salt Stress.</title>
        <authorList>
            <person name="Zhang L."/>
            <person name="Zhang C."/>
            <person name="Wu P."/>
            <person name="Chen Y."/>
            <person name="Li M."/>
            <person name="Jiang H."/>
            <person name="Wu G."/>
        </authorList>
    </citation>
    <scope>NUCLEOTIDE SEQUENCE [LARGE SCALE GENOMIC DNA]</scope>
    <source>
        <strain evidence="5">cv. GZQX0401</strain>
        <tissue evidence="4">Young leaves</tissue>
    </source>
</reference>
<comment type="similarity">
    <text evidence="1">Belongs to the thioesterase PaaI family.</text>
</comment>
<dbReference type="PANTHER" id="PTHR21660:SF12">
    <property type="entry name" value="OS07G0462700 PROTEIN"/>
    <property type="match status" value="1"/>
</dbReference>
<dbReference type="AlphaFoldDB" id="A0A067JXQ8"/>
<dbReference type="Proteomes" id="UP000027138">
    <property type="component" value="Unassembled WGS sequence"/>
</dbReference>
<gene>
    <name evidence="4" type="ORF">JCGZ_14443</name>
</gene>
<dbReference type="NCBIfam" id="TIGR00369">
    <property type="entry name" value="unchar_dom_1"/>
    <property type="match status" value="1"/>
</dbReference>
<dbReference type="CDD" id="cd03443">
    <property type="entry name" value="PaaI_thioesterase"/>
    <property type="match status" value="1"/>
</dbReference>
<dbReference type="InterPro" id="IPR039298">
    <property type="entry name" value="ACOT13"/>
</dbReference>
<evidence type="ECO:0000313" key="4">
    <source>
        <dbReference type="EMBL" id="KDP28672.1"/>
    </source>
</evidence>
<keyword evidence="2" id="KW-0378">Hydrolase</keyword>
<evidence type="ECO:0000313" key="5">
    <source>
        <dbReference type="Proteomes" id="UP000027138"/>
    </source>
</evidence>
<accession>A0A067JXQ8</accession>
<dbReference type="GO" id="GO:0047617">
    <property type="term" value="F:fatty acyl-CoA hydrolase activity"/>
    <property type="evidence" value="ECO:0007669"/>
    <property type="project" value="InterPro"/>
</dbReference>
<dbReference type="InterPro" id="IPR029069">
    <property type="entry name" value="HotDog_dom_sf"/>
</dbReference>
<dbReference type="PANTHER" id="PTHR21660">
    <property type="entry name" value="THIOESTERASE SUPERFAMILY MEMBER-RELATED"/>
    <property type="match status" value="1"/>
</dbReference>
<dbReference type="OrthoDB" id="46529at2759"/>
<dbReference type="STRING" id="180498.A0A067JXQ8"/>
<evidence type="ECO:0000256" key="1">
    <source>
        <dbReference type="ARBA" id="ARBA00008324"/>
    </source>
</evidence>
<evidence type="ECO:0000259" key="3">
    <source>
        <dbReference type="Pfam" id="PF03061"/>
    </source>
</evidence>